<reference evidence="1 3" key="1">
    <citation type="submission" date="2015-11" db="EMBL/GenBank/DDBJ databases">
        <title>Genomic analysis of 38 Legionella species identifies large and diverse effector repertoires.</title>
        <authorList>
            <person name="Burstein D."/>
            <person name="Amaro F."/>
            <person name="Zusman T."/>
            <person name="Lifshitz Z."/>
            <person name="Cohen O."/>
            <person name="Gilbert J.A."/>
            <person name="Pupko T."/>
            <person name="Shuman H.A."/>
            <person name="Segal G."/>
        </authorList>
    </citation>
    <scope>NUCLEOTIDE SEQUENCE [LARGE SCALE GENOMIC DNA]</scope>
    <source>
        <strain evidence="1 3">Lyon 8420412</strain>
    </source>
</reference>
<protein>
    <recommendedName>
        <fullName evidence="5">Transposase IS4-like domain-containing protein</fullName>
    </recommendedName>
</protein>
<evidence type="ECO:0000313" key="2">
    <source>
        <dbReference type="EMBL" id="STX45121.1"/>
    </source>
</evidence>
<name>A0A378JDS8_9GAMM</name>
<dbReference type="EMBL" id="LNYE01000003">
    <property type="protein sequence ID" value="KTD15536.1"/>
    <property type="molecule type" value="Genomic_DNA"/>
</dbReference>
<evidence type="ECO:0000313" key="4">
    <source>
        <dbReference type="Proteomes" id="UP000254476"/>
    </source>
</evidence>
<dbReference type="Proteomes" id="UP000054691">
    <property type="component" value="Unassembled WGS sequence"/>
</dbReference>
<evidence type="ECO:0000313" key="3">
    <source>
        <dbReference type="Proteomes" id="UP000054691"/>
    </source>
</evidence>
<gene>
    <name evidence="1" type="ORF">Lgra_0202</name>
    <name evidence="2" type="ORF">NCTC12388_01849</name>
</gene>
<dbReference type="STRING" id="45066.Lgra_0202"/>
<keyword evidence="3" id="KW-1185">Reference proteome</keyword>
<evidence type="ECO:0008006" key="5">
    <source>
        <dbReference type="Google" id="ProtNLM"/>
    </source>
</evidence>
<reference evidence="2 4" key="2">
    <citation type="submission" date="2018-06" db="EMBL/GenBank/DDBJ databases">
        <authorList>
            <consortium name="Pathogen Informatics"/>
            <person name="Doyle S."/>
        </authorList>
    </citation>
    <scope>NUCLEOTIDE SEQUENCE [LARGE SCALE GENOMIC DNA]</scope>
    <source>
        <strain evidence="2 4">NCTC12388</strain>
    </source>
</reference>
<evidence type="ECO:0000313" key="1">
    <source>
        <dbReference type="EMBL" id="KTD15536.1"/>
    </source>
</evidence>
<sequence length="80" mass="9289">MPEVIKNTDGTENQDCEINAAYRLLPSIRSRHPRMSFIWLADSLYATAPFIQNILDAGEDYLFRAWFKSTEHVHQFISIS</sequence>
<accession>A0A378JDS8</accession>
<dbReference type="Proteomes" id="UP000254476">
    <property type="component" value="Unassembled WGS sequence"/>
</dbReference>
<proteinExistence type="predicted"/>
<dbReference type="AlphaFoldDB" id="A0A378JDS8"/>
<organism evidence="2 4">
    <name type="scientific">Legionella gratiana</name>
    <dbReference type="NCBI Taxonomy" id="45066"/>
    <lineage>
        <taxon>Bacteria</taxon>
        <taxon>Pseudomonadati</taxon>
        <taxon>Pseudomonadota</taxon>
        <taxon>Gammaproteobacteria</taxon>
        <taxon>Legionellales</taxon>
        <taxon>Legionellaceae</taxon>
        <taxon>Legionella</taxon>
    </lineage>
</organism>
<dbReference type="EMBL" id="UGOB01000001">
    <property type="protein sequence ID" value="STX45121.1"/>
    <property type="molecule type" value="Genomic_DNA"/>
</dbReference>